<evidence type="ECO:0000313" key="3">
    <source>
        <dbReference type="Proteomes" id="UP001172101"/>
    </source>
</evidence>
<evidence type="ECO:0000313" key="2">
    <source>
        <dbReference type="EMBL" id="KAK0722398.1"/>
    </source>
</evidence>
<name>A0AA40AUT7_9PEZI</name>
<dbReference type="GeneID" id="85317091"/>
<feature type="region of interest" description="Disordered" evidence="1">
    <location>
        <begin position="188"/>
        <end position="209"/>
    </location>
</feature>
<organism evidence="2 3">
    <name type="scientific">Lasiosphaeria miniovina</name>
    <dbReference type="NCBI Taxonomy" id="1954250"/>
    <lineage>
        <taxon>Eukaryota</taxon>
        <taxon>Fungi</taxon>
        <taxon>Dikarya</taxon>
        <taxon>Ascomycota</taxon>
        <taxon>Pezizomycotina</taxon>
        <taxon>Sordariomycetes</taxon>
        <taxon>Sordariomycetidae</taxon>
        <taxon>Sordariales</taxon>
        <taxon>Lasiosphaeriaceae</taxon>
        <taxon>Lasiosphaeria</taxon>
    </lineage>
</organism>
<sequence>MARACPARNRQVQAWQGPVGDRLRAVLALVARGRRPYQRPTAPLSPLRSECAAARHIVKRDAARCIVAKLSKCHHSPHLDTWLESSVCLVLSSKISLFFFSVHRDACGSLFVTVDLTGLEVHICGLHTCLVLTPSPALPEPWQPGARLTSNPPALDLYGRGLLLQPYPNAPPSARTLSLVARHTLTTPLLSPLPPPRKEGAGCLHKPPS</sequence>
<protein>
    <submittedName>
        <fullName evidence="2">Uncharacterized protein</fullName>
    </submittedName>
</protein>
<keyword evidence="3" id="KW-1185">Reference proteome</keyword>
<dbReference type="AlphaFoldDB" id="A0AA40AUT7"/>
<evidence type="ECO:0000256" key="1">
    <source>
        <dbReference type="SAM" id="MobiDB-lite"/>
    </source>
</evidence>
<dbReference type="Proteomes" id="UP001172101">
    <property type="component" value="Unassembled WGS sequence"/>
</dbReference>
<dbReference type="RefSeq" id="XP_060298322.1">
    <property type="nucleotide sequence ID" value="XM_060433821.1"/>
</dbReference>
<proteinExistence type="predicted"/>
<reference evidence="2" key="1">
    <citation type="submission" date="2023-06" db="EMBL/GenBank/DDBJ databases">
        <title>Genome-scale phylogeny and comparative genomics of the fungal order Sordariales.</title>
        <authorList>
            <consortium name="Lawrence Berkeley National Laboratory"/>
            <person name="Hensen N."/>
            <person name="Bonometti L."/>
            <person name="Westerberg I."/>
            <person name="Brannstrom I.O."/>
            <person name="Guillou S."/>
            <person name="Cros-Aarteil S."/>
            <person name="Calhoun S."/>
            <person name="Haridas S."/>
            <person name="Kuo A."/>
            <person name="Mondo S."/>
            <person name="Pangilinan J."/>
            <person name="Riley R."/>
            <person name="LaButti K."/>
            <person name="Andreopoulos B."/>
            <person name="Lipzen A."/>
            <person name="Chen C."/>
            <person name="Yanf M."/>
            <person name="Daum C."/>
            <person name="Ng V."/>
            <person name="Clum A."/>
            <person name="Steindorff A."/>
            <person name="Ohm R."/>
            <person name="Martin F."/>
            <person name="Silar P."/>
            <person name="Natvig D."/>
            <person name="Lalanne C."/>
            <person name="Gautier V."/>
            <person name="Ament-velasquez S.L."/>
            <person name="Kruys A."/>
            <person name="Hutchinson M.I."/>
            <person name="Powell A.J."/>
            <person name="Barry K."/>
            <person name="Miller A.N."/>
            <person name="Grigoriev I.V."/>
            <person name="Debuchy R."/>
            <person name="Gladieux P."/>
            <person name="Thoren M.H."/>
            <person name="Johannesson H."/>
        </authorList>
    </citation>
    <scope>NUCLEOTIDE SEQUENCE</scope>
    <source>
        <strain evidence="2">SMH2392-1A</strain>
    </source>
</reference>
<comment type="caution">
    <text evidence="2">The sequence shown here is derived from an EMBL/GenBank/DDBJ whole genome shotgun (WGS) entry which is preliminary data.</text>
</comment>
<gene>
    <name evidence="2" type="ORF">B0T26DRAFT_217780</name>
</gene>
<accession>A0AA40AUT7</accession>
<dbReference type="EMBL" id="JAUIRO010000003">
    <property type="protein sequence ID" value="KAK0722398.1"/>
    <property type="molecule type" value="Genomic_DNA"/>
</dbReference>